<dbReference type="Gramene" id="C.cajan_13789.t">
    <property type="protein sequence ID" value="C.cajan_13789.t"/>
    <property type="gene ID" value="C.cajan_13789"/>
</dbReference>
<dbReference type="GO" id="GO:0016788">
    <property type="term" value="F:hydrolase activity, acting on ester bonds"/>
    <property type="evidence" value="ECO:0007669"/>
    <property type="project" value="InterPro"/>
</dbReference>
<evidence type="ECO:0000256" key="7">
    <source>
        <dbReference type="ARBA" id="ARBA00023098"/>
    </source>
</evidence>
<keyword evidence="10" id="KW-1185">Reference proteome</keyword>
<dbReference type="Gene3D" id="3.40.50.1110">
    <property type="entry name" value="SGNH hydrolase"/>
    <property type="match status" value="1"/>
</dbReference>
<dbReference type="GO" id="GO:0016042">
    <property type="term" value="P:lipid catabolic process"/>
    <property type="evidence" value="ECO:0007669"/>
    <property type="project" value="UniProtKB-KW"/>
</dbReference>
<dbReference type="OrthoDB" id="1683520at2759"/>
<name>A0A151SVG5_CAJCA</name>
<dbReference type="AlphaFoldDB" id="A0A151SVG5"/>
<feature type="chain" id="PRO_5007588739" evidence="8">
    <location>
        <begin position="26"/>
        <end position="358"/>
    </location>
</feature>
<sequence length="358" mass="39374">MASKPWLVLSLLLLAANCMQQCVHGESQVPCIFIFGDSLCDNGNNNNLQTFTKCNYKPYGIDFPLGPTGRFTNGRTAVDLIAQLLGFESFIPPFANTGGSDILKGVNYASGAAGIRPETGTRMGANVNLGLQMRNHRVIFSRIATKLGGVEKAKQHLNKCLYYVNIGNNDYINNYFLPEYYPTSRNYTPQQYADNLILQLSQHMQALHNDVGARKMVFVGTALLGCTPNAISTYKTNGFCVEEINGAVSLFNANLKSMVDEFNNKFSVDSKFIFINSAASILSKSLGGFTVGNVSCCKTGRFGLCNPNEAPCQDRTHHIFWDQFHPTEAVNQIVALISYNGSNPTVTYPMDIKHLVQS</sequence>
<dbReference type="GO" id="GO:0005576">
    <property type="term" value="C:extracellular region"/>
    <property type="evidence" value="ECO:0007669"/>
    <property type="project" value="UniProtKB-SubCell"/>
</dbReference>
<comment type="subcellular location">
    <subcellularLocation>
        <location evidence="1">Secreted</location>
    </subcellularLocation>
</comment>
<dbReference type="OMA" id="CAPYSIS"/>
<evidence type="ECO:0000256" key="5">
    <source>
        <dbReference type="ARBA" id="ARBA00022801"/>
    </source>
</evidence>
<reference evidence="9 10" key="1">
    <citation type="journal article" date="2012" name="Nat. Biotechnol.">
        <title>Draft genome sequence of pigeonpea (Cajanus cajan), an orphan legume crop of resource-poor farmers.</title>
        <authorList>
            <person name="Varshney R.K."/>
            <person name="Chen W."/>
            <person name="Li Y."/>
            <person name="Bharti A.K."/>
            <person name="Saxena R.K."/>
            <person name="Schlueter J.A."/>
            <person name="Donoghue M.T."/>
            <person name="Azam S."/>
            <person name="Fan G."/>
            <person name="Whaley A.M."/>
            <person name="Farmer A.D."/>
            <person name="Sheridan J."/>
            <person name="Iwata A."/>
            <person name="Tuteja R."/>
            <person name="Penmetsa R.V."/>
            <person name="Wu W."/>
            <person name="Upadhyaya H.D."/>
            <person name="Yang S.P."/>
            <person name="Shah T."/>
            <person name="Saxena K.B."/>
            <person name="Michael T."/>
            <person name="McCombie W.R."/>
            <person name="Yang B."/>
            <person name="Zhang G."/>
            <person name="Yang H."/>
            <person name="Wang J."/>
            <person name="Spillane C."/>
            <person name="Cook D.R."/>
            <person name="May G.D."/>
            <person name="Xu X."/>
            <person name="Jackson S.A."/>
        </authorList>
    </citation>
    <scope>NUCLEOTIDE SEQUENCE [LARGE SCALE GENOMIC DNA]</scope>
    <source>
        <strain evidence="10">cv. Asha</strain>
    </source>
</reference>
<proteinExistence type="inferred from homology"/>
<accession>A0A151SVG5</accession>
<dbReference type="InterPro" id="IPR035669">
    <property type="entry name" value="SGNH_plant_lipase-like"/>
</dbReference>
<evidence type="ECO:0000256" key="8">
    <source>
        <dbReference type="SAM" id="SignalP"/>
    </source>
</evidence>
<dbReference type="PANTHER" id="PTHR45650">
    <property type="entry name" value="GDSL-LIKE LIPASE/ACYLHYDROLASE-RELATED"/>
    <property type="match status" value="1"/>
</dbReference>
<dbReference type="Pfam" id="PF00657">
    <property type="entry name" value="Lipase_GDSL"/>
    <property type="match status" value="1"/>
</dbReference>
<comment type="similarity">
    <text evidence="2">Belongs to the 'GDSL' lipolytic enzyme family.</text>
</comment>
<dbReference type="PANTHER" id="PTHR45650:SF75">
    <property type="entry name" value="GDSL-LIKE LIPASE_ACYLHYDROLASE"/>
    <property type="match status" value="1"/>
</dbReference>
<dbReference type="InterPro" id="IPR036514">
    <property type="entry name" value="SGNH_hydro_sf"/>
</dbReference>
<dbReference type="InterPro" id="IPR051238">
    <property type="entry name" value="GDSL_esterase/lipase"/>
</dbReference>
<evidence type="ECO:0000256" key="6">
    <source>
        <dbReference type="ARBA" id="ARBA00022963"/>
    </source>
</evidence>
<dbReference type="SUPFAM" id="SSF52266">
    <property type="entry name" value="SGNH hydrolase"/>
    <property type="match status" value="1"/>
</dbReference>
<evidence type="ECO:0000313" key="10">
    <source>
        <dbReference type="Proteomes" id="UP000075243"/>
    </source>
</evidence>
<keyword evidence="7" id="KW-0443">Lipid metabolism</keyword>
<evidence type="ECO:0000256" key="3">
    <source>
        <dbReference type="ARBA" id="ARBA00022525"/>
    </source>
</evidence>
<dbReference type="CDD" id="cd01837">
    <property type="entry name" value="SGNH_plant_lipase_like"/>
    <property type="match status" value="1"/>
</dbReference>
<evidence type="ECO:0000256" key="1">
    <source>
        <dbReference type="ARBA" id="ARBA00004613"/>
    </source>
</evidence>
<evidence type="ECO:0000256" key="2">
    <source>
        <dbReference type="ARBA" id="ARBA00008668"/>
    </source>
</evidence>
<dbReference type="EMBL" id="CM003612">
    <property type="protein sequence ID" value="KYP58790.1"/>
    <property type="molecule type" value="Genomic_DNA"/>
</dbReference>
<keyword evidence="4 8" id="KW-0732">Signal</keyword>
<organism evidence="9 10">
    <name type="scientific">Cajanus cajan</name>
    <name type="common">Pigeon pea</name>
    <name type="synonym">Cajanus indicus</name>
    <dbReference type="NCBI Taxonomy" id="3821"/>
    <lineage>
        <taxon>Eukaryota</taxon>
        <taxon>Viridiplantae</taxon>
        <taxon>Streptophyta</taxon>
        <taxon>Embryophyta</taxon>
        <taxon>Tracheophyta</taxon>
        <taxon>Spermatophyta</taxon>
        <taxon>Magnoliopsida</taxon>
        <taxon>eudicotyledons</taxon>
        <taxon>Gunneridae</taxon>
        <taxon>Pentapetalae</taxon>
        <taxon>rosids</taxon>
        <taxon>fabids</taxon>
        <taxon>Fabales</taxon>
        <taxon>Fabaceae</taxon>
        <taxon>Papilionoideae</taxon>
        <taxon>50 kb inversion clade</taxon>
        <taxon>NPAAA clade</taxon>
        <taxon>indigoferoid/millettioid clade</taxon>
        <taxon>Phaseoleae</taxon>
        <taxon>Cajanus</taxon>
    </lineage>
</organism>
<evidence type="ECO:0000313" key="9">
    <source>
        <dbReference type="EMBL" id="KYP58790.1"/>
    </source>
</evidence>
<dbReference type="InterPro" id="IPR001087">
    <property type="entry name" value="GDSL"/>
</dbReference>
<keyword evidence="6" id="KW-0442">Lipid degradation</keyword>
<protein>
    <submittedName>
        <fullName evidence="9">GDSL esterase/lipase At1g29670 family</fullName>
    </submittedName>
</protein>
<feature type="signal peptide" evidence="8">
    <location>
        <begin position="1"/>
        <end position="25"/>
    </location>
</feature>
<keyword evidence="3" id="KW-0964">Secreted</keyword>
<dbReference type="Proteomes" id="UP000075243">
    <property type="component" value="Chromosome 10"/>
</dbReference>
<evidence type="ECO:0000256" key="4">
    <source>
        <dbReference type="ARBA" id="ARBA00022729"/>
    </source>
</evidence>
<keyword evidence="5" id="KW-0378">Hydrolase</keyword>
<gene>
    <name evidence="9" type="ORF">KK1_014212</name>
</gene>